<evidence type="ECO:0000313" key="1">
    <source>
        <dbReference type="EMBL" id="QPB43712.1"/>
    </source>
</evidence>
<evidence type="ECO:0000313" key="2">
    <source>
        <dbReference type="Proteomes" id="UP000663069"/>
    </source>
</evidence>
<keyword evidence="2" id="KW-1185">Reference proteome</keyword>
<dbReference type="Proteomes" id="UP000663069">
    <property type="component" value="Chromosome"/>
</dbReference>
<dbReference type="EMBL" id="CP063056">
    <property type="protein sequence ID" value="QPB43712.1"/>
    <property type="molecule type" value="Genomic_DNA"/>
</dbReference>
<dbReference type="InterPro" id="IPR035279">
    <property type="entry name" value="DUF5358"/>
</dbReference>
<organism evidence="1 2">
    <name type="scientific">Rodentibacter haemolyticus</name>
    <dbReference type="NCBI Taxonomy" id="2778911"/>
    <lineage>
        <taxon>Bacteria</taxon>
        <taxon>Pseudomonadati</taxon>
        <taxon>Pseudomonadota</taxon>
        <taxon>Gammaproteobacteria</taxon>
        <taxon>Pasteurellales</taxon>
        <taxon>Pasteurellaceae</taxon>
        <taxon>Rodentibacter</taxon>
    </lineage>
</organism>
<sequence>MVFLLGACSLFGTPQSPIPAEFAGADYQLSDKDAKQWAIASKQAEQCIYPNLTRIQQQHFKQEDSYIHSQYVFFYPLEKIIGEDYVAMIQKDEKSMNYATYQFKKFRTQSGEIAPLENKACQLLRTQARDDLDVVKGQYKNGMVDETKNEDGTPKKPEDGIATNQNKFFFDIIKWGSALLL</sequence>
<reference evidence="1 2" key="1">
    <citation type="submission" date="2020-10" db="EMBL/GenBank/DDBJ databases">
        <title>Genome Sequencing of Rodentibacter spp. strain DSM111151.</title>
        <authorList>
            <person name="Benga L."/>
            <person name="Lautwein T."/>
        </authorList>
    </citation>
    <scope>NUCLEOTIDE SEQUENCE [LARGE SCALE GENOMIC DNA]</scope>
    <source>
        <strain evidence="1 2">DSM 111151</strain>
    </source>
</reference>
<proteinExistence type="predicted"/>
<dbReference type="Pfam" id="PF17311">
    <property type="entry name" value="DUF5358"/>
    <property type="match status" value="1"/>
</dbReference>
<name>A0ABX6V035_9PAST</name>
<gene>
    <name evidence="1" type="ORF">IHV77_08655</name>
</gene>
<accession>A0ABX6V035</accession>
<protein>
    <submittedName>
        <fullName evidence="1">DUF5358 domain-containing protein</fullName>
    </submittedName>
</protein>